<dbReference type="Proteomes" id="UP000027265">
    <property type="component" value="Unassembled WGS sequence"/>
</dbReference>
<dbReference type="HOGENOM" id="CLU_074845_0_1_1"/>
<dbReference type="InParanoid" id="A0A067QCD2"/>
<dbReference type="AlphaFoldDB" id="A0A067QCD2"/>
<evidence type="ECO:0000256" key="4">
    <source>
        <dbReference type="ARBA" id="ARBA00013603"/>
    </source>
</evidence>
<feature type="compositionally biased region" description="Polar residues" evidence="9">
    <location>
        <begin position="44"/>
        <end position="54"/>
    </location>
</feature>
<feature type="transmembrane region" description="Helical" evidence="8">
    <location>
        <begin position="221"/>
        <end position="241"/>
    </location>
</feature>
<dbReference type="InterPro" id="IPR008564">
    <property type="entry name" value="TVP23-like"/>
</dbReference>
<dbReference type="OrthoDB" id="2151161at2759"/>
<evidence type="ECO:0000313" key="11">
    <source>
        <dbReference type="Proteomes" id="UP000027265"/>
    </source>
</evidence>
<name>A0A067QCD2_9AGAM</name>
<evidence type="ECO:0000256" key="9">
    <source>
        <dbReference type="SAM" id="MobiDB-lite"/>
    </source>
</evidence>
<feature type="transmembrane region" description="Helical" evidence="8">
    <location>
        <begin position="74"/>
        <end position="93"/>
    </location>
</feature>
<evidence type="ECO:0000256" key="2">
    <source>
        <dbReference type="ARBA" id="ARBA00004653"/>
    </source>
</evidence>
<feature type="transmembrane region" description="Helical" evidence="8">
    <location>
        <begin position="188"/>
        <end position="209"/>
    </location>
</feature>
<comment type="caution">
    <text evidence="8">Lacks conserved residue(s) required for the propagation of feature annotation.</text>
</comment>
<keyword evidence="8" id="KW-0333">Golgi apparatus</keyword>
<keyword evidence="5 8" id="KW-0812">Transmembrane</keyword>
<dbReference type="Pfam" id="PF05832">
    <property type="entry name" value="DUF846"/>
    <property type="match status" value="1"/>
</dbReference>
<proteinExistence type="inferred from homology"/>
<keyword evidence="6 8" id="KW-1133">Transmembrane helix</keyword>
<evidence type="ECO:0000256" key="1">
    <source>
        <dbReference type="ARBA" id="ARBA00003246"/>
    </source>
</evidence>
<comment type="similarity">
    <text evidence="3 8">Belongs to the TVP23 family.</text>
</comment>
<comment type="function">
    <text evidence="1 8">Golgi membrane protein involved in vesicular trafficking.</text>
</comment>
<keyword evidence="7 8" id="KW-0472">Membrane</keyword>
<keyword evidence="11" id="KW-1185">Reference proteome</keyword>
<feature type="transmembrane region" description="Helical" evidence="8">
    <location>
        <begin position="99"/>
        <end position="116"/>
    </location>
</feature>
<evidence type="ECO:0000256" key="7">
    <source>
        <dbReference type="ARBA" id="ARBA00023136"/>
    </source>
</evidence>
<dbReference type="STRING" id="933084.A0A067QCD2"/>
<dbReference type="EMBL" id="KL197710">
    <property type="protein sequence ID" value="KDQ63815.1"/>
    <property type="molecule type" value="Genomic_DNA"/>
</dbReference>
<dbReference type="GO" id="GO:0000139">
    <property type="term" value="C:Golgi membrane"/>
    <property type="evidence" value="ECO:0007669"/>
    <property type="project" value="UniProtKB-SubCell"/>
</dbReference>
<evidence type="ECO:0000256" key="3">
    <source>
        <dbReference type="ARBA" id="ARBA00005467"/>
    </source>
</evidence>
<evidence type="ECO:0000256" key="6">
    <source>
        <dbReference type="ARBA" id="ARBA00022989"/>
    </source>
</evidence>
<feature type="transmembrane region" description="Helical" evidence="8">
    <location>
        <begin position="161"/>
        <end position="182"/>
    </location>
</feature>
<dbReference type="GO" id="GO:0016192">
    <property type="term" value="P:vesicle-mediated transport"/>
    <property type="evidence" value="ECO:0007669"/>
    <property type="project" value="TreeGrafter"/>
</dbReference>
<comment type="subcellular location">
    <subcellularLocation>
        <location evidence="2 8">Golgi apparatus membrane</location>
        <topology evidence="2 8">Multi-pass membrane protein</topology>
    </subcellularLocation>
</comment>
<dbReference type="GO" id="GO:0009306">
    <property type="term" value="P:protein secretion"/>
    <property type="evidence" value="ECO:0007669"/>
    <property type="project" value="TreeGrafter"/>
</dbReference>
<feature type="region of interest" description="Disordered" evidence="9">
    <location>
        <begin position="1"/>
        <end position="56"/>
    </location>
</feature>
<dbReference type="PANTHER" id="PTHR13019:SF7">
    <property type="entry name" value="GOLGI APPARATUS MEMBRANE PROTEIN TVP23"/>
    <property type="match status" value="1"/>
</dbReference>
<reference evidence="11" key="1">
    <citation type="journal article" date="2014" name="Proc. Natl. Acad. Sci. U.S.A.">
        <title>Extensive sampling of basidiomycete genomes demonstrates inadequacy of the white-rot/brown-rot paradigm for wood decay fungi.</title>
        <authorList>
            <person name="Riley R."/>
            <person name="Salamov A.A."/>
            <person name="Brown D.W."/>
            <person name="Nagy L.G."/>
            <person name="Floudas D."/>
            <person name="Held B.W."/>
            <person name="Levasseur A."/>
            <person name="Lombard V."/>
            <person name="Morin E."/>
            <person name="Otillar R."/>
            <person name="Lindquist E.A."/>
            <person name="Sun H."/>
            <person name="LaButti K.M."/>
            <person name="Schmutz J."/>
            <person name="Jabbour D."/>
            <person name="Luo H."/>
            <person name="Baker S.E."/>
            <person name="Pisabarro A.G."/>
            <person name="Walton J.D."/>
            <person name="Blanchette R.A."/>
            <person name="Henrissat B."/>
            <person name="Martin F."/>
            <person name="Cullen D."/>
            <person name="Hibbett D.S."/>
            <person name="Grigoriev I.V."/>
        </authorList>
    </citation>
    <scope>NUCLEOTIDE SEQUENCE [LARGE SCALE GENOMIC DNA]</scope>
    <source>
        <strain evidence="11">MUCL 33604</strain>
    </source>
</reference>
<dbReference type="PANTHER" id="PTHR13019">
    <property type="entry name" value="GOLGI APPARATUS MEMBRANE PROTEIN TVP23"/>
    <property type="match status" value="1"/>
</dbReference>
<evidence type="ECO:0000256" key="5">
    <source>
        <dbReference type="ARBA" id="ARBA00022692"/>
    </source>
</evidence>
<organism evidence="10 11">
    <name type="scientific">Jaapia argillacea MUCL 33604</name>
    <dbReference type="NCBI Taxonomy" id="933084"/>
    <lineage>
        <taxon>Eukaryota</taxon>
        <taxon>Fungi</taxon>
        <taxon>Dikarya</taxon>
        <taxon>Basidiomycota</taxon>
        <taxon>Agaricomycotina</taxon>
        <taxon>Agaricomycetes</taxon>
        <taxon>Agaricomycetidae</taxon>
        <taxon>Jaapiales</taxon>
        <taxon>Jaapiaceae</taxon>
        <taxon>Jaapia</taxon>
    </lineage>
</organism>
<sequence>MSGVNQPLFDAIEPDEAEPLAPPPLPSGNIRSPTGNPRQPVLLTPTNRNDQLASTPGDAESGIAGIFRQSAHPAALFFLFMFRIAAITVYILAGWVTDNYVLSTVIVVLLLAMDFWNTRNVAGRTLVGLRFWNQVDEDGESYWVFESRDPSRPANPIDSKMFWIALYTFPALWFALLIVSFLKLNISFIPIVVLALVFNITNVVGFTYADRDAKQRWASAAGWSMNMGMGGIGSSILSGVVRNSVGRMFR</sequence>
<protein>
    <recommendedName>
        <fullName evidence="4 8">Golgi apparatus membrane protein TVP23</fullName>
    </recommendedName>
</protein>
<evidence type="ECO:0000313" key="10">
    <source>
        <dbReference type="EMBL" id="KDQ63815.1"/>
    </source>
</evidence>
<dbReference type="FunCoup" id="A0A067QCD2">
    <property type="interactions" value="163"/>
</dbReference>
<accession>A0A067QCD2</accession>
<evidence type="ECO:0000256" key="8">
    <source>
        <dbReference type="RuleBase" id="RU361206"/>
    </source>
</evidence>
<gene>
    <name evidence="10" type="ORF">JAAARDRAFT_29862</name>
</gene>